<dbReference type="Proteomes" id="UP000492821">
    <property type="component" value="Unassembled WGS sequence"/>
</dbReference>
<keyword evidence="2" id="KW-0472">Membrane</keyword>
<dbReference type="InterPro" id="IPR057131">
    <property type="entry name" value="Fn3_nem"/>
</dbReference>
<keyword evidence="5" id="KW-1185">Reference proteome</keyword>
<feature type="compositionally biased region" description="Basic and acidic residues" evidence="1">
    <location>
        <begin position="637"/>
        <end position="652"/>
    </location>
</feature>
<feature type="chain" id="PRO_5028827712" evidence="3">
    <location>
        <begin position="32"/>
        <end position="954"/>
    </location>
</feature>
<organism evidence="5 6">
    <name type="scientific">Panagrellus redivivus</name>
    <name type="common">Microworm</name>
    <dbReference type="NCBI Taxonomy" id="6233"/>
    <lineage>
        <taxon>Eukaryota</taxon>
        <taxon>Metazoa</taxon>
        <taxon>Ecdysozoa</taxon>
        <taxon>Nematoda</taxon>
        <taxon>Chromadorea</taxon>
        <taxon>Rhabditida</taxon>
        <taxon>Tylenchina</taxon>
        <taxon>Panagrolaimomorpha</taxon>
        <taxon>Panagrolaimoidea</taxon>
        <taxon>Panagrolaimidae</taxon>
        <taxon>Panagrellus</taxon>
    </lineage>
</organism>
<feature type="transmembrane region" description="Helical" evidence="2">
    <location>
        <begin position="862"/>
        <end position="888"/>
    </location>
</feature>
<evidence type="ECO:0000313" key="6">
    <source>
        <dbReference type="WBParaSite" id="Pan_g4784.t1"/>
    </source>
</evidence>
<feature type="signal peptide" evidence="3">
    <location>
        <begin position="1"/>
        <end position="31"/>
    </location>
</feature>
<evidence type="ECO:0000313" key="5">
    <source>
        <dbReference type="Proteomes" id="UP000492821"/>
    </source>
</evidence>
<keyword evidence="2" id="KW-0812">Transmembrane</keyword>
<protein>
    <submittedName>
        <fullName evidence="6">Fibronectin type-III domain-containing protein</fullName>
    </submittedName>
</protein>
<evidence type="ECO:0000256" key="1">
    <source>
        <dbReference type="SAM" id="MobiDB-lite"/>
    </source>
</evidence>
<proteinExistence type="predicted"/>
<dbReference type="AlphaFoldDB" id="A0A7E4ZZ57"/>
<feature type="compositionally biased region" description="Polar residues" evidence="1">
    <location>
        <begin position="526"/>
        <end position="539"/>
    </location>
</feature>
<feature type="domain" description="Fibronectin type-III" evidence="4">
    <location>
        <begin position="305"/>
        <end position="429"/>
    </location>
</feature>
<dbReference type="WBParaSite" id="Pan_g4784.t1">
    <property type="protein sequence ID" value="Pan_g4784.t1"/>
    <property type="gene ID" value="Pan_g4784"/>
</dbReference>
<reference evidence="5" key="1">
    <citation type="journal article" date="2013" name="Genetics">
        <title>The draft genome and transcriptome of Panagrellus redivivus are shaped by the harsh demands of a free-living lifestyle.</title>
        <authorList>
            <person name="Srinivasan J."/>
            <person name="Dillman A.R."/>
            <person name="Macchietto M.G."/>
            <person name="Heikkinen L."/>
            <person name="Lakso M."/>
            <person name="Fracchia K.M."/>
            <person name="Antoshechkin I."/>
            <person name="Mortazavi A."/>
            <person name="Wong G."/>
            <person name="Sternberg P.W."/>
        </authorList>
    </citation>
    <scope>NUCLEOTIDE SEQUENCE [LARGE SCALE GENOMIC DNA]</scope>
    <source>
        <strain evidence="5">MT8872</strain>
    </source>
</reference>
<evidence type="ECO:0000256" key="3">
    <source>
        <dbReference type="SAM" id="SignalP"/>
    </source>
</evidence>
<feature type="region of interest" description="Disordered" evidence="1">
    <location>
        <begin position="522"/>
        <end position="602"/>
    </location>
</feature>
<name>A0A7E4ZZ57_PANRE</name>
<feature type="compositionally biased region" description="Low complexity" evidence="1">
    <location>
        <begin position="623"/>
        <end position="635"/>
    </location>
</feature>
<keyword evidence="2" id="KW-1133">Transmembrane helix</keyword>
<dbReference type="Pfam" id="PF24221">
    <property type="entry name" value="Fn3_nematode"/>
    <property type="match status" value="1"/>
</dbReference>
<evidence type="ECO:0000259" key="4">
    <source>
        <dbReference type="Pfam" id="PF24221"/>
    </source>
</evidence>
<feature type="region of interest" description="Disordered" evidence="1">
    <location>
        <begin position="623"/>
        <end position="658"/>
    </location>
</feature>
<evidence type="ECO:0000256" key="2">
    <source>
        <dbReference type="SAM" id="Phobius"/>
    </source>
</evidence>
<accession>A0A7E4ZZ57</accession>
<sequence length="954" mass="105623">MTAIFPRIASNPLRITLFIALLAGLITYGEANPSKRARCAIECYLKCVTSGTPKAVYCNCPIRDNVAQCDSVTEDYIKTKTTTTVPLVETSYKDVRNIYVRLVEPVPFAFIYVFEYSAISVEHEQWIFAGASSAPHITFTVPDPCRDYQFRVIAVLRSNDPSNELVAFLPRAIPVKLPAFNFSQEMIRLDQPKQSFDEETLHIFVSWPNPPGYSDADIYGYESPVAYPIRCMIPEDQLSQPKVEIIQHGARMQLSLPIDVLDEKCRIFLEVRAIPRCVRLDPFDIQASVELDCHKFPHLNYCKKEMSPQCAEIVDIWGEKDHAVVIWQPPVADRVPIYYQINHGIAMTQGGFPFVTRKILNHNELRVPGNQTKIDLIVQPGVQYGVQICAVFSEHQNSRSPFNIVPVIAFNCQPCAKRGSPNCVTCAKIEDTDNLVPVECRTRNCTETNFAPHFIAMNTAKMNVSSRSEPIVLNSNAVNPLQRHSKIVSTDIALPAPPSDDEAAPFALNDKLDLLFETGGTDEVTQETPPANLEVSTEATVPLESTEEPEITTESLIPTSTSTIASSTTTSTPSTTTESTTTTEQTTTTSTISRIPQSRTELPPQIVEVEQTLEEHITERTTMPLPTASPTTPLTVEDLKPPSKRPKADGIRLHPTHKPTPCKQRNGIVCEFGCLDESRCDCPKTEKSCIRGIHCPLVKDLRAVYDNATLSLKLYSKQIAAVLKNATQYDKIYLEFGEIGPAVAPVGRNLAFGSSGGGDFVFTKAEKERAVFALKKENASTSAIFDKVPYIMSVERPLRVGEVSYGLSVCALNSSLVPVIMDNVFMEQNSNSDSSISSFTQTLLSPVDLDQTEGSVGARRNVFLIIGPILLVFIVMLVVAAILCASIMRDRARTPSEKFRRRGILRDQSTTRFTGFRRALGVHNGAVGGAGGISAPYEQHHPETPRFYVRNVHF</sequence>
<feature type="compositionally biased region" description="Low complexity" evidence="1">
    <location>
        <begin position="552"/>
        <end position="600"/>
    </location>
</feature>
<reference evidence="6" key="2">
    <citation type="submission" date="2020-10" db="UniProtKB">
        <authorList>
            <consortium name="WormBaseParasite"/>
        </authorList>
    </citation>
    <scope>IDENTIFICATION</scope>
</reference>
<keyword evidence="3" id="KW-0732">Signal</keyword>